<feature type="chain" id="PRO_5047264444" evidence="1">
    <location>
        <begin position="22"/>
        <end position="165"/>
    </location>
</feature>
<evidence type="ECO:0000256" key="1">
    <source>
        <dbReference type="SAM" id="SignalP"/>
    </source>
</evidence>
<gene>
    <name evidence="2" type="ORF">ACFO3Q_13820</name>
</gene>
<dbReference type="Proteomes" id="UP001595892">
    <property type="component" value="Unassembled WGS sequence"/>
</dbReference>
<dbReference type="RefSeq" id="WP_377005319.1">
    <property type="nucleotide sequence ID" value="NZ_JBHSGG010000040.1"/>
</dbReference>
<protein>
    <submittedName>
        <fullName evidence="2">DUF411 domain-containing protein</fullName>
    </submittedName>
</protein>
<evidence type="ECO:0000313" key="2">
    <source>
        <dbReference type="EMBL" id="MFC4729244.1"/>
    </source>
</evidence>
<keyword evidence="1" id="KW-0732">Signal</keyword>
<organism evidence="2 3">
    <name type="scientific">Coralloluteibacterium thermophilum</name>
    <dbReference type="NCBI Taxonomy" id="2707049"/>
    <lineage>
        <taxon>Bacteria</taxon>
        <taxon>Pseudomonadati</taxon>
        <taxon>Pseudomonadota</taxon>
        <taxon>Gammaproteobacteria</taxon>
        <taxon>Lysobacterales</taxon>
        <taxon>Lysobacteraceae</taxon>
        <taxon>Coralloluteibacterium</taxon>
    </lineage>
</organism>
<dbReference type="Pfam" id="PF04214">
    <property type="entry name" value="DUF411"/>
    <property type="match status" value="1"/>
</dbReference>
<reference evidence="3" key="1">
    <citation type="journal article" date="2019" name="Int. J. Syst. Evol. Microbiol.">
        <title>The Global Catalogue of Microorganisms (GCM) 10K type strain sequencing project: providing services to taxonomists for standard genome sequencing and annotation.</title>
        <authorList>
            <consortium name="The Broad Institute Genomics Platform"/>
            <consortium name="The Broad Institute Genome Sequencing Center for Infectious Disease"/>
            <person name="Wu L."/>
            <person name="Ma J."/>
        </authorList>
    </citation>
    <scope>NUCLEOTIDE SEQUENCE [LARGE SCALE GENOMIC DNA]</scope>
    <source>
        <strain evidence="3">CGMCC 1.13574</strain>
    </source>
</reference>
<proteinExistence type="predicted"/>
<sequence>MSRFFALALAVAACAVAPALAGGPAAAAEARAGLPPVTVHKSPACGCCGKWIEYLEAAGFEVRVRDTHELGAVKKQALGMPMSMASCHTAEIDGYVVEGHVPVGDIHRLLAERPQARGIAVPGMPLGSPGMETVDGRVEPYATLLVADDGSATVFARHGEGNEEK</sequence>
<comment type="caution">
    <text evidence="2">The sequence shown here is derived from an EMBL/GenBank/DDBJ whole genome shotgun (WGS) entry which is preliminary data.</text>
</comment>
<dbReference type="EMBL" id="JBHSGG010000040">
    <property type="protein sequence ID" value="MFC4729244.1"/>
    <property type="molecule type" value="Genomic_DNA"/>
</dbReference>
<name>A0ABV9NQ22_9GAMM</name>
<accession>A0ABV9NQ22</accession>
<evidence type="ECO:0000313" key="3">
    <source>
        <dbReference type="Proteomes" id="UP001595892"/>
    </source>
</evidence>
<dbReference type="InterPro" id="IPR007332">
    <property type="entry name" value="DUF411"/>
</dbReference>
<feature type="signal peptide" evidence="1">
    <location>
        <begin position="1"/>
        <end position="21"/>
    </location>
</feature>
<keyword evidence="3" id="KW-1185">Reference proteome</keyword>